<evidence type="ECO:0000313" key="1">
    <source>
        <dbReference type="EMBL" id="EJZ14982.1"/>
    </source>
</evidence>
<comment type="caution">
    <text evidence="1">The sequence shown here is derived from an EMBL/GenBank/DDBJ whole genome shotgun (WGS) entry which is preliminary data.</text>
</comment>
<organism evidence="1 2">
    <name type="scientific">Mycolicibacterium fortuitum subsp. fortuitum DSM 46621 = ATCC 6841 = JCM 6387</name>
    <dbReference type="NCBI Taxonomy" id="1214102"/>
    <lineage>
        <taxon>Bacteria</taxon>
        <taxon>Bacillati</taxon>
        <taxon>Actinomycetota</taxon>
        <taxon>Actinomycetes</taxon>
        <taxon>Mycobacteriales</taxon>
        <taxon>Mycobacteriaceae</taxon>
        <taxon>Mycolicibacterium</taxon>
    </lineage>
</organism>
<dbReference type="Proteomes" id="UP000006043">
    <property type="component" value="Unassembled WGS sequence"/>
</dbReference>
<protein>
    <submittedName>
        <fullName evidence="1">Uncharacterized protein</fullName>
    </submittedName>
</protein>
<dbReference type="GeneID" id="93415996"/>
<sequence>MAMDIAWPATEIVVDLDDSDAEALFDKAARRHLSMSGQEFLQRWDAGEYADQDWDRHPGLAEVAMLIPFAR</sequence>
<reference evidence="1 2" key="1">
    <citation type="journal article" date="2012" name="J. Bacteriol.">
        <title>Complete Genome Sequence of Mycobacterium fortuitum subsp. fortuitum Type Strain DSM46621.</title>
        <authorList>
            <person name="Ho Y.S."/>
            <person name="Adroub S.A."/>
            <person name="Aleisa F."/>
            <person name="Mahmood H."/>
            <person name="Othoum G."/>
            <person name="Rashid F."/>
            <person name="Zaher M."/>
            <person name="Ali S."/>
            <person name="Bitter W."/>
            <person name="Pain A."/>
            <person name="Abdallah A.M."/>
        </authorList>
    </citation>
    <scope>NUCLEOTIDE SEQUENCE [LARGE SCALE GENOMIC DNA]</scope>
    <source>
        <strain evidence="2">DSM46621</strain>
    </source>
</reference>
<dbReference type="RefSeq" id="WP_003882583.1">
    <property type="nucleotide sequence ID" value="NZ_JH814732.1"/>
</dbReference>
<gene>
    <name evidence="1" type="ORF">MFORT_06767</name>
</gene>
<dbReference type="HOGENOM" id="CLU_2771477_0_0_11"/>
<proteinExistence type="predicted"/>
<name>K0V746_MYCFO</name>
<dbReference type="AlphaFoldDB" id="K0V746"/>
<dbReference type="EMBL" id="ALQB01000019">
    <property type="protein sequence ID" value="EJZ14982.1"/>
    <property type="molecule type" value="Genomic_DNA"/>
</dbReference>
<accession>K0V746</accession>
<evidence type="ECO:0000313" key="2">
    <source>
        <dbReference type="Proteomes" id="UP000006043"/>
    </source>
</evidence>